<dbReference type="InterPro" id="IPR013328">
    <property type="entry name" value="6PGD_dom2"/>
</dbReference>
<dbReference type="InterPro" id="IPR029154">
    <property type="entry name" value="HIBADH-like_NADP-bd"/>
</dbReference>
<sequence>MSTNPSLPHVSVCGLGAMGIGMSRNLIKDGFTVFGYDIVPALVDRFVQSGGKATSSPKEAAQTAEVLVVIVINHFQVSSVLFQEGTGAVHGLAKGAAIIISSTVPGAYVREVRRRLDVEFNRPDILLLDCPVSGGASGAADGTLTIFACGTDAGFNLANPVLQSFGSKICRIKTTDSSNGETGSGANGKVVHQVMPEIAIALVAEVMALAVRAGLNTQTVYDYLQGGAGASWIMKNRIPHALEGDQTVYSAMTNSQKDSSIIVRTAGEKSVPVPLVAMAEQIYQTTVYIGWPGMDDSATWRLYLRDWPDDAVHQQTKVAKDASSSSITLQDIEDIMIGVHLAATAESRAFTDAVGLNAEQMFDIVCGAAGWNVQFEKYALKMKKGPWYLREIDESKEFGARLAKAVTKAATIGANLPIASAAVQVYEMQNPINHTKATVLALGYDAMMCWKCVLYYS</sequence>
<evidence type="ECO:0000313" key="3">
    <source>
        <dbReference type="EMBL" id="RSL97728.1"/>
    </source>
</evidence>
<dbReference type="InterPro" id="IPR036291">
    <property type="entry name" value="NAD(P)-bd_dom_sf"/>
</dbReference>
<keyword evidence="4" id="KW-1185">Reference proteome</keyword>
<proteinExistence type="predicted"/>
<dbReference type="SUPFAM" id="SSF51735">
    <property type="entry name" value="NAD(P)-binding Rossmann-fold domains"/>
    <property type="match status" value="1"/>
</dbReference>
<dbReference type="EMBL" id="NIZV01000249">
    <property type="protein sequence ID" value="RSL97728.1"/>
    <property type="molecule type" value="Genomic_DNA"/>
</dbReference>
<evidence type="ECO:0000259" key="1">
    <source>
        <dbReference type="Pfam" id="PF03446"/>
    </source>
</evidence>
<dbReference type="Proteomes" id="UP000288429">
    <property type="component" value="Unassembled WGS sequence"/>
</dbReference>
<dbReference type="GO" id="GO:0051287">
    <property type="term" value="F:NAD binding"/>
    <property type="evidence" value="ECO:0007669"/>
    <property type="project" value="InterPro"/>
</dbReference>
<dbReference type="AlphaFoldDB" id="A0A428T6S9"/>
<dbReference type="SUPFAM" id="SSF48179">
    <property type="entry name" value="6-phosphogluconate dehydrogenase C-terminal domain-like"/>
    <property type="match status" value="2"/>
</dbReference>
<dbReference type="Gene3D" id="3.40.50.720">
    <property type="entry name" value="NAD(P)-binding Rossmann-like Domain"/>
    <property type="match status" value="1"/>
</dbReference>
<evidence type="ECO:0000259" key="2">
    <source>
        <dbReference type="Pfam" id="PF14833"/>
    </source>
</evidence>
<dbReference type="Pfam" id="PF03446">
    <property type="entry name" value="NAD_binding_2"/>
    <property type="match status" value="1"/>
</dbReference>
<name>A0A428T6S9_9HYPO</name>
<dbReference type="Gene3D" id="1.10.1040.10">
    <property type="entry name" value="N-(1-d-carboxylethyl)-l-norvaline Dehydrogenase, domain 2"/>
    <property type="match status" value="2"/>
</dbReference>
<dbReference type="InterPro" id="IPR006115">
    <property type="entry name" value="6PGDH_NADP-bd"/>
</dbReference>
<gene>
    <name evidence="3" type="ORF">CDV31_012908</name>
</gene>
<feature type="domain" description="3-hydroxyisobutyrate dehydrogenase-like NAD-binding" evidence="2">
    <location>
        <begin position="183"/>
        <end position="302"/>
    </location>
</feature>
<dbReference type="PANTHER" id="PTHR43060:SF17">
    <property type="entry name" value="L-THREONATE DEHYDROGENASE"/>
    <property type="match status" value="1"/>
</dbReference>
<reference evidence="3 4" key="1">
    <citation type="submission" date="2017-06" db="EMBL/GenBank/DDBJ databases">
        <title>Cmopartive genomic analysis of Ambrosia Fusariam Clade fungi.</title>
        <authorList>
            <person name="Stajich J.E."/>
            <person name="Carrillo J."/>
            <person name="Kijimoto T."/>
            <person name="Eskalen A."/>
            <person name="O'Donnell K."/>
            <person name="Kasson M."/>
        </authorList>
    </citation>
    <scope>NUCLEOTIDE SEQUENCE [LARGE SCALE GENOMIC DNA]</scope>
    <source>
        <strain evidence="3 4">NRRL 20438</strain>
    </source>
</reference>
<accession>A0A428T6S9</accession>
<dbReference type="PANTHER" id="PTHR43060">
    <property type="entry name" value="3-HYDROXYISOBUTYRATE DEHYDROGENASE-LIKE 1, MITOCHONDRIAL-RELATED"/>
    <property type="match status" value="1"/>
</dbReference>
<organism evidence="3 4">
    <name type="scientific">Fusarium ambrosium</name>
    <dbReference type="NCBI Taxonomy" id="131363"/>
    <lineage>
        <taxon>Eukaryota</taxon>
        <taxon>Fungi</taxon>
        <taxon>Dikarya</taxon>
        <taxon>Ascomycota</taxon>
        <taxon>Pezizomycotina</taxon>
        <taxon>Sordariomycetes</taxon>
        <taxon>Hypocreomycetidae</taxon>
        <taxon>Hypocreales</taxon>
        <taxon>Nectriaceae</taxon>
        <taxon>Fusarium</taxon>
        <taxon>Fusarium solani species complex</taxon>
    </lineage>
</organism>
<dbReference type="GO" id="GO:0050661">
    <property type="term" value="F:NADP binding"/>
    <property type="evidence" value="ECO:0007669"/>
    <property type="project" value="InterPro"/>
</dbReference>
<protein>
    <recommendedName>
        <fullName evidence="5">6-phosphogluconate dehydrogenase NADP-binding domain-containing protein</fullName>
    </recommendedName>
</protein>
<dbReference type="Pfam" id="PF14833">
    <property type="entry name" value="NAD_binding_11"/>
    <property type="match status" value="1"/>
</dbReference>
<dbReference type="InterPro" id="IPR008927">
    <property type="entry name" value="6-PGluconate_DH-like_C_sf"/>
</dbReference>
<feature type="domain" description="6-phosphogluconate dehydrogenase NADP-binding" evidence="1">
    <location>
        <begin position="10"/>
        <end position="170"/>
    </location>
</feature>
<comment type="caution">
    <text evidence="3">The sequence shown here is derived from an EMBL/GenBank/DDBJ whole genome shotgun (WGS) entry which is preliminary data.</text>
</comment>
<evidence type="ECO:0000313" key="4">
    <source>
        <dbReference type="Proteomes" id="UP000288429"/>
    </source>
</evidence>
<evidence type="ECO:0008006" key="5">
    <source>
        <dbReference type="Google" id="ProtNLM"/>
    </source>
</evidence>